<gene>
    <name evidence="6" type="ORF">HKBW3S06_01280</name>
</gene>
<evidence type="ECO:0000259" key="5">
    <source>
        <dbReference type="Pfam" id="PF01850"/>
    </source>
</evidence>
<dbReference type="Proteomes" id="UP000580051">
    <property type="component" value="Unassembled WGS sequence"/>
</dbReference>
<dbReference type="RefSeq" id="WP_176227114.1">
    <property type="nucleotide sequence ID" value="NZ_BLRV01000191.1"/>
</dbReference>
<dbReference type="Gene3D" id="3.40.50.1010">
    <property type="entry name" value="5'-nuclease"/>
    <property type="match status" value="1"/>
</dbReference>
<protein>
    <recommendedName>
        <fullName evidence="5">PIN domain-containing protein</fullName>
    </recommendedName>
</protein>
<feature type="domain" description="PIN" evidence="5">
    <location>
        <begin position="4"/>
        <end position="109"/>
    </location>
</feature>
<evidence type="ECO:0000313" key="6">
    <source>
        <dbReference type="EMBL" id="GFP22053.1"/>
    </source>
</evidence>
<evidence type="ECO:0000256" key="2">
    <source>
        <dbReference type="ARBA" id="ARBA00022723"/>
    </source>
</evidence>
<dbReference type="GO" id="GO:0004518">
    <property type="term" value="F:nuclease activity"/>
    <property type="evidence" value="ECO:0007669"/>
    <property type="project" value="UniProtKB-KW"/>
</dbReference>
<organism evidence="6 7">
    <name type="scientific">Candidatus Hakubella thermalkaliphila</name>
    <dbReference type="NCBI Taxonomy" id="2754717"/>
    <lineage>
        <taxon>Bacteria</taxon>
        <taxon>Bacillati</taxon>
        <taxon>Actinomycetota</taxon>
        <taxon>Actinomycetota incertae sedis</taxon>
        <taxon>Candidatus Hakubellales</taxon>
        <taxon>Candidatus Hakubellaceae</taxon>
        <taxon>Candidatus Hakubella</taxon>
    </lineage>
</organism>
<dbReference type="InterPro" id="IPR029060">
    <property type="entry name" value="PIN-like_dom_sf"/>
</dbReference>
<dbReference type="GO" id="GO:0046872">
    <property type="term" value="F:metal ion binding"/>
    <property type="evidence" value="ECO:0007669"/>
    <property type="project" value="UniProtKB-KW"/>
</dbReference>
<sequence length="150" mass="16909">MILYVDTSALVKLYVEEKGSALVRHLVDEAVLVATSRIAYAEARAALARTWREGALSEEDYHQSTIHLRADWEAYFTLDLAESVVQVAGDLAERHRIRGLDAIHLASSLTLSRRVRDPITFVCWDTRLWNAAQEEGFDMIPQELPTPGDD</sequence>
<name>A0A6V8NPS4_9ACTN</name>
<evidence type="ECO:0000256" key="4">
    <source>
        <dbReference type="ARBA" id="ARBA00022842"/>
    </source>
</evidence>
<keyword evidence="3" id="KW-0378">Hydrolase</keyword>
<keyword evidence="2" id="KW-0479">Metal-binding</keyword>
<proteinExistence type="predicted"/>
<comment type="caution">
    <text evidence="6">The sequence shown here is derived from an EMBL/GenBank/DDBJ whole genome shotgun (WGS) entry which is preliminary data.</text>
</comment>
<dbReference type="GO" id="GO:0016787">
    <property type="term" value="F:hydrolase activity"/>
    <property type="evidence" value="ECO:0007669"/>
    <property type="project" value="UniProtKB-KW"/>
</dbReference>
<evidence type="ECO:0000256" key="3">
    <source>
        <dbReference type="ARBA" id="ARBA00022801"/>
    </source>
</evidence>
<dbReference type="EMBL" id="BLRV01000191">
    <property type="protein sequence ID" value="GFP22053.1"/>
    <property type="molecule type" value="Genomic_DNA"/>
</dbReference>
<evidence type="ECO:0000313" key="7">
    <source>
        <dbReference type="Proteomes" id="UP000580051"/>
    </source>
</evidence>
<accession>A0A6V8NPS4</accession>
<dbReference type="Pfam" id="PF01850">
    <property type="entry name" value="PIN"/>
    <property type="match status" value="1"/>
</dbReference>
<dbReference type="CDD" id="cd09874">
    <property type="entry name" value="PIN_MT3492-like"/>
    <property type="match status" value="1"/>
</dbReference>
<dbReference type="SUPFAM" id="SSF88723">
    <property type="entry name" value="PIN domain-like"/>
    <property type="match status" value="1"/>
</dbReference>
<evidence type="ECO:0000256" key="1">
    <source>
        <dbReference type="ARBA" id="ARBA00022722"/>
    </source>
</evidence>
<dbReference type="AlphaFoldDB" id="A0A6V8NPS4"/>
<dbReference type="InterPro" id="IPR002716">
    <property type="entry name" value="PIN_dom"/>
</dbReference>
<keyword evidence="1" id="KW-0540">Nuclease</keyword>
<reference evidence="6 7" key="1">
    <citation type="journal article" date="2020" name="Front. Microbiol.">
        <title>Single-cell genomics of novel Actinobacteria with the Wood-Ljungdahl pathway discovered in a serpentinizing system.</title>
        <authorList>
            <person name="Merino N."/>
            <person name="Kawai M."/>
            <person name="Boyd E.S."/>
            <person name="Colman D.R."/>
            <person name="McGlynn S.E."/>
            <person name="Nealson K.H."/>
            <person name="Kurokawa K."/>
            <person name="Hongoh Y."/>
        </authorList>
    </citation>
    <scope>NUCLEOTIDE SEQUENCE [LARGE SCALE GENOMIC DNA]</scope>
    <source>
        <strain evidence="6 7">S06</strain>
    </source>
</reference>
<keyword evidence="4" id="KW-0460">Magnesium</keyword>